<feature type="modified residue" description="4-aspartylphosphate" evidence="1">
    <location>
        <position position="57"/>
    </location>
</feature>
<evidence type="ECO:0000313" key="3">
    <source>
        <dbReference type="EMBL" id="SHJ59894.1"/>
    </source>
</evidence>
<dbReference type="PANTHER" id="PTHR37299:SF1">
    <property type="entry name" value="STAGE 0 SPORULATION PROTEIN A HOMOLOG"/>
    <property type="match status" value="1"/>
</dbReference>
<dbReference type="Proteomes" id="UP000184432">
    <property type="component" value="Unassembled WGS sequence"/>
</dbReference>
<dbReference type="InterPro" id="IPR011006">
    <property type="entry name" value="CheY-like_superfamily"/>
</dbReference>
<keyword evidence="4" id="KW-1185">Reference proteome</keyword>
<dbReference type="STRING" id="570521.SAMN04488508_11187"/>
<organism evidence="3 4">
    <name type="scientific">Aquimarina spongiae</name>
    <dbReference type="NCBI Taxonomy" id="570521"/>
    <lineage>
        <taxon>Bacteria</taxon>
        <taxon>Pseudomonadati</taxon>
        <taxon>Bacteroidota</taxon>
        <taxon>Flavobacteriia</taxon>
        <taxon>Flavobacteriales</taxon>
        <taxon>Flavobacteriaceae</taxon>
        <taxon>Aquimarina</taxon>
    </lineage>
</organism>
<dbReference type="Gene3D" id="2.40.50.1020">
    <property type="entry name" value="LytTr DNA-binding domain"/>
    <property type="match status" value="1"/>
</dbReference>
<dbReference type="AlphaFoldDB" id="A0A1M6KM02"/>
<name>A0A1M6KM02_9FLAO</name>
<gene>
    <name evidence="3" type="ORF">SAMN04488508_11187</name>
</gene>
<feature type="domain" description="Response regulatory" evidence="2">
    <location>
        <begin position="4"/>
        <end position="117"/>
    </location>
</feature>
<dbReference type="InterPro" id="IPR046947">
    <property type="entry name" value="LytR-like"/>
</dbReference>
<reference evidence="4" key="1">
    <citation type="submission" date="2016-11" db="EMBL/GenBank/DDBJ databases">
        <authorList>
            <person name="Varghese N."/>
            <person name="Submissions S."/>
        </authorList>
    </citation>
    <scope>NUCLEOTIDE SEQUENCE [LARGE SCALE GENOMIC DNA]</scope>
    <source>
        <strain evidence="4">DSM 22623</strain>
    </source>
</reference>
<proteinExistence type="predicted"/>
<dbReference type="SMART" id="SM00850">
    <property type="entry name" value="LytTR"/>
    <property type="match status" value="1"/>
</dbReference>
<dbReference type="InterPro" id="IPR007492">
    <property type="entry name" value="LytTR_DNA-bd_dom"/>
</dbReference>
<dbReference type="InterPro" id="IPR001789">
    <property type="entry name" value="Sig_transdc_resp-reg_receiver"/>
</dbReference>
<dbReference type="RefSeq" id="WP_073321114.1">
    <property type="nucleotide sequence ID" value="NZ_FQYP01000011.1"/>
</dbReference>
<accession>A0A1M6KM02</accession>
<dbReference type="SUPFAM" id="SSF52172">
    <property type="entry name" value="CheY-like"/>
    <property type="match status" value="1"/>
</dbReference>
<dbReference type="GO" id="GO:0000156">
    <property type="term" value="F:phosphorelay response regulator activity"/>
    <property type="evidence" value="ECO:0007669"/>
    <property type="project" value="InterPro"/>
</dbReference>
<dbReference type="Pfam" id="PF00072">
    <property type="entry name" value="Response_reg"/>
    <property type="match status" value="1"/>
</dbReference>
<dbReference type="PROSITE" id="PS50110">
    <property type="entry name" value="RESPONSE_REGULATORY"/>
    <property type="match status" value="1"/>
</dbReference>
<evidence type="ECO:0000313" key="4">
    <source>
        <dbReference type="Proteomes" id="UP000184432"/>
    </source>
</evidence>
<dbReference type="Gene3D" id="3.40.50.2300">
    <property type="match status" value="1"/>
</dbReference>
<dbReference type="OrthoDB" id="2168082at2"/>
<evidence type="ECO:0000256" key="1">
    <source>
        <dbReference type="PROSITE-ProRule" id="PRU00169"/>
    </source>
</evidence>
<dbReference type="PANTHER" id="PTHR37299">
    <property type="entry name" value="TRANSCRIPTIONAL REGULATOR-RELATED"/>
    <property type="match status" value="1"/>
</dbReference>
<keyword evidence="1" id="KW-0597">Phosphoprotein</keyword>
<dbReference type="EMBL" id="FQYP01000011">
    <property type="protein sequence ID" value="SHJ59894.1"/>
    <property type="molecule type" value="Genomic_DNA"/>
</dbReference>
<sequence>MKLNAVLIEDETVARDHFIKTLGQITSDIRIITSIASVEDAISWFTTNPSPDLIFMDIQLSDGLSFDILQEIEIEVPIIFVTAYDQYAIQAFKTTGIDYLLKPIVKDDLENALNKFFKTSIQPDDELGIKSIDLAQNVRGHYGKKYRERFLLKSGQNMIPVTINEIAYFYRDKLVFAQLFDGRSFVLDYSLHQLQHILDPKICIRLNRQVLVHIDAIKELQTTKPGQLRITLQPQFHEEICLSPERSRYIKLILNET</sequence>
<dbReference type="SMART" id="SM00448">
    <property type="entry name" value="REC"/>
    <property type="match status" value="1"/>
</dbReference>
<dbReference type="Pfam" id="PF04397">
    <property type="entry name" value="LytTR"/>
    <property type="match status" value="1"/>
</dbReference>
<protein>
    <submittedName>
        <fullName evidence="3">Two component transcriptional regulator, LytTR family</fullName>
    </submittedName>
</protein>
<dbReference type="GO" id="GO:0003677">
    <property type="term" value="F:DNA binding"/>
    <property type="evidence" value="ECO:0007669"/>
    <property type="project" value="InterPro"/>
</dbReference>
<evidence type="ECO:0000259" key="2">
    <source>
        <dbReference type="PROSITE" id="PS50110"/>
    </source>
</evidence>